<evidence type="ECO:0000256" key="1">
    <source>
        <dbReference type="SAM" id="MobiDB-lite"/>
    </source>
</evidence>
<comment type="caution">
    <text evidence="2">The sequence shown here is derived from an EMBL/GenBank/DDBJ whole genome shotgun (WGS) entry which is preliminary data.</text>
</comment>
<organism evidence="2 3">
    <name type="scientific">Rotaria magnacalcarata</name>
    <dbReference type="NCBI Taxonomy" id="392030"/>
    <lineage>
        <taxon>Eukaryota</taxon>
        <taxon>Metazoa</taxon>
        <taxon>Spiralia</taxon>
        <taxon>Gnathifera</taxon>
        <taxon>Rotifera</taxon>
        <taxon>Eurotatoria</taxon>
        <taxon>Bdelloidea</taxon>
        <taxon>Philodinida</taxon>
        <taxon>Philodinidae</taxon>
        <taxon>Rotaria</taxon>
    </lineage>
</organism>
<accession>A0A8S2UY60</accession>
<protein>
    <submittedName>
        <fullName evidence="2">Uncharacterized protein</fullName>
    </submittedName>
</protein>
<feature type="non-terminal residue" evidence="2">
    <location>
        <position position="84"/>
    </location>
</feature>
<gene>
    <name evidence="2" type="ORF">BYL167_LOCUS29966</name>
</gene>
<sequence length="84" mass="9414">QPPSSPAAVHRVSSDAEVEARLEVLRLSMDNNFIQADKQTQSQPTPQQPIHPRIKSPYFSNNNHHQQQITPKLSTSNPPTPPVR</sequence>
<feature type="compositionally biased region" description="Polar residues" evidence="1">
    <location>
        <begin position="58"/>
        <end position="77"/>
    </location>
</feature>
<dbReference type="EMBL" id="CAJOBH010047564">
    <property type="protein sequence ID" value="CAF4362580.1"/>
    <property type="molecule type" value="Genomic_DNA"/>
</dbReference>
<reference evidence="2" key="1">
    <citation type="submission" date="2021-02" db="EMBL/GenBank/DDBJ databases">
        <authorList>
            <person name="Nowell W R."/>
        </authorList>
    </citation>
    <scope>NUCLEOTIDE SEQUENCE</scope>
</reference>
<feature type="non-terminal residue" evidence="2">
    <location>
        <position position="1"/>
    </location>
</feature>
<feature type="region of interest" description="Disordered" evidence="1">
    <location>
        <begin position="35"/>
        <end position="84"/>
    </location>
</feature>
<dbReference type="Proteomes" id="UP000681967">
    <property type="component" value="Unassembled WGS sequence"/>
</dbReference>
<dbReference type="AlphaFoldDB" id="A0A8S2UY60"/>
<name>A0A8S2UY60_9BILA</name>
<evidence type="ECO:0000313" key="3">
    <source>
        <dbReference type="Proteomes" id="UP000681967"/>
    </source>
</evidence>
<proteinExistence type="predicted"/>
<evidence type="ECO:0000313" key="2">
    <source>
        <dbReference type="EMBL" id="CAF4362580.1"/>
    </source>
</evidence>